<dbReference type="InterPro" id="IPR030888">
    <property type="entry name" value="Put_ccm"/>
</dbReference>
<keyword evidence="1" id="KW-0472">Membrane</keyword>
<keyword evidence="1" id="KW-1133">Transmembrane helix</keyword>
<accession>A0A3B1BLI0</accession>
<evidence type="ECO:0008006" key="3">
    <source>
        <dbReference type="Google" id="ProtNLM"/>
    </source>
</evidence>
<evidence type="ECO:0000313" key="2">
    <source>
        <dbReference type="EMBL" id="VAX15401.1"/>
    </source>
</evidence>
<dbReference type="NCBIfam" id="TIGR04391">
    <property type="entry name" value="CcmD_alt_fam"/>
    <property type="match status" value="1"/>
</dbReference>
<dbReference type="AlphaFoldDB" id="A0A3B1BLI0"/>
<protein>
    <recommendedName>
        <fullName evidence="3">CcmD family protein</fullName>
    </recommendedName>
</protein>
<proteinExistence type="predicted"/>
<reference evidence="2" key="1">
    <citation type="submission" date="2018-06" db="EMBL/GenBank/DDBJ databases">
        <authorList>
            <person name="Zhirakovskaya E."/>
        </authorList>
    </citation>
    <scope>NUCLEOTIDE SEQUENCE</scope>
</reference>
<feature type="transmembrane region" description="Helical" evidence="1">
    <location>
        <begin position="6"/>
        <end position="23"/>
    </location>
</feature>
<gene>
    <name evidence="2" type="ORF">MNBD_NITROSPINAE04-2055</name>
</gene>
<dbReference type="EMBL" id="UOGA01000037">
    <property type="protein sequence ID" value="VAX15401.1"/>
    <property type="molecule type" value="Genomic_DNA"/>
</dbReference>
<keyword evidence="1" id="KW-0812">Transmembrane</keyword>
<organism evidence="2">
    <name type="scientific">hydrothermal vent metagenome</name>
    <dbReference type="NCBI Taxonomy" id="652676"/>
    <lineage>
        <taxon>unclassified sequences</taxon>
        <taxon>metagenomes</taxon>
        <taxon>ecological metagenomes</taxon>
    </lineage>
</organism>
<name>A0A3B1BLI0_9ZZZZ</name>
<evidence type="ECO:0000256" key="1">
    <source>
        <dbReference type="SAM" id="Phobius"/>
    </source>
</evidence>
<sequence length="38" mass="4465">MNFVIAAYAIIWLFFFGYILKIGKSISKLEEEVLKLKK</sequence>